<keyword evidence="5" id="KW-0175">Coiled coil</keyword>
<sequence length="348" mass="37622">MEFVLRCNNLRCRQQLHDQAVVTTCSHVFCTNCADSTRLSQPPSSKRHCPACETLLANPDDVVVAGLNPSEDYKTSVLSGLSPTIIMECASRGLSFYSYQASQEIVYQEHLAKSLTDKYTTLNQQMDQLIHDANTQIKMLQDKLQTMQAEQATLEAKNHELIEAFREKSRAQQQLQKLYQTLKAQVMASHVATAAVDEADHTLQSARPDRFVERLPGARSGIGNFSQPNVDNRQGGHQRYHNRNGSGSSGGGRVPGVGIGPGGGNNSQAQGFGLGGRTFTGQSAATGTPLQGQHRSRLPVLGGTRANAFVGTDAGPAYQPSPATRQPLGLRSQNIGGFGFETKGAKKR</sequence>
<evidence type="ECO:0000313" key="9">
    <source>
        <dbReference type="Proteomes" id="UP000800097"/>
    </source>
</evidence>
<protein>
    <recommendedName>
        <fullName evidence="7">RING-type domain-containing protein</fullName>
    </recommendedName>
</protein>
<dbReference type="InterPro" id="IPR042448">
    <property type="entry name" value="CCNB1IP1"/>
</dbReference>
<dbReference type="InterPro" id="IPR001841">
    <property type="entry name" value="Znf_RING"/>
</dbReference>
<evidence type="ECO:0000256" key="3">
    <source>
        <dbReference type="ARBA" id="ARBA00022833"/>
    </source>
</evidence>
<dbReference type="RefSeq" id="XP_033649636.1">
    <property type="nucleotide sequence ID" value="XM_033796609.1"/>
</dbReference>
<dbReference type="InterPro" id="IPR017907">
    <property type="entry name" value="Znf_RING_CS"/>
</dbReference>
<name>A0A6A6J7C7_WESOR</name>
<evidence type="ECO:0000256" key="1">
    <source>
        <dbReference type="ARBA" id="ARBA00022723"/>
    </source>
</evidence>
<dbReference type="PROSITE" id="PS50089">
    <property type="entry name" value="ZF_RING_2"/>
    <property type="match status" value="1"/>
</dbReference>
<dbReference type="OrthoDB" id="441210at2759"/>
<feature type="coiled-coil region" evidence="5">
    <location>
        <begin position="112"/>
        <end position="181"/>
    </location>
</feature>
<dbReference type="GO" id="GO:0061630">
    <property type="term" value="F:ubiquitin protein ligase activity"/>
    <property type="evidence" value="ECO:0007669"/>
    <property type="project" value="InterPro"/>
</dbReference>
<reference evidence="8" key="1">
    <citation type="journal article" date="2020" name="Stud. Mycol.">
        <title>101 Dothideomycetes genomes: a test case for predicting lifestyles and emergence of pathogens.</title>
        <authorList>
            <person name="Haridas S."/>
            <person name="Albert R."/>
            <person name="Binder M."/>
            <person name="Bloem J."/>
            <person name="Labutti K."/>
            <person name="Salamov A."/>
            <person name="Andreopoulos B."/>
            <person name="Baker S."/>
            <person name="Barry K."/>
            <person name="Bills G."/>
            <person name="Bluhm B."/>
            <person name="Cannon C."/>
            <person name="Castanera R."/>
            <person name="Culley D."/>
            <person name="Daum C."/>
            <person name="Ezra D."/>
            <person name="Gonzalez J."/>
            <person name="Henrissat B."/>
            <person name="Kuo A."/>
            <person name="Liang C."/>
            <person name="Lipzen A."/>
            <person name="Lutzoni F."/>
            <person name="Magnuson J."/>
            <person name="Mondo S."/>
            <person name="Nolan M."/>
            <person name="Ohm R."/>
            <person name="Pangilinan J."/>
            <person name="Park H.-J."/>
            <person name="Ramirez L."/>
            <person name="Alfaro M."/>
            <person name="Sun H."/>
            <person name="Tritt A."/>
            <person name="Yoshinaga Y."/>
            <person name="Zwiers L.-H."/>
            <person name="Turgeon B."/>
            <person name="Goodwin S."/>
            <person name="Spatafora J."/>
            <person name="Crous P."/>
            <person name="Grigoriev I."/>
        </authorList>
    </citation>
    <scope>NUCLEOTIDE SEQUENCE</scope>
    <source>
        <strain evidence="8">CBS 379.55</strain>
    </source>
</reference>
<dbReference type="InterPro" id="IPR013083">
    <property type="entry name" value="Znf_RING/FYVE/PHD"/>
</dbReference>
<keyword evidence="9" id="KW-1185">Reference proteome</keyword>
<keyword evidence="3" id="KW-0862">Zinc</keyword>
<dbReference type="EMBL" id="ML986527">
    <property type="protein sequence ID" value="KAF2272097.1"/>
    <property type="molecule type" value="Genomic_DNA"/>
</dbReference>
<dbReference type="PROSITE" id="PS00518">
    <property type="entry name" value="ZF_RING_1"/>
    <property type="match status" value="1"/>
</dbReference>
<dbReference type="GeneID" id="54549784"/>
<dbReference type="GO" id="GO:0008270">
    <property type="term" value="F:zinc ion binding"/>
    <property type="evidence" value="ECO:0007669"/>
    <property type="project" value="UniProtKB-KW"/>
</dbReference>
<dbReference type="Proteomes" id="UP000800097">
    <property type="component" value="Unassembled WGS sequence"/>
</dbReference>
<keyword evidence="1" id="KW-0479">Metal-binding</keyword>
<proteinExistence type="predicted"/>
<dbReference type="Gene3D" id="3.30.40.10">
    <property type="entry name" value="Zinc/RING finger domain, C3HC4 (zinc finger)"/>
    <property type="match status" value="1"/>
</dbReference>
<keyword evidence="2 4" id="KW-0863">Zinc-finger</keyword>
<evidence type="ECO:0000256" key="6">
    <source>
        <dbReference type="SAM" id="MobiDB-lite"/>
    </source>
</evidence>
<feature type="domain" description="RING-type" evidence="7">
    <location>
        <begin position="12"/>
        <end position="53"/>
    </location>
</feature>
<feature type="compositionally biased region" description="Polar residues" evidence="6">
    <location>
        <begin position="223"/>
        <end position="232"/>
    </location>
</feature>
<evidence type="ECO:0000313" key="8">
    <source>
        <dbReference type="EMBL" id="KAF2272097.1"/>
    </source>
</evidence>
<dbReference type="AlphaFoldDB" id="A0A6A6J7C7"/>
<feature type="region of interest" description="Disordered" evidence="6">
    <location>
        <begin position="218"/>
        <end position="296"/>
    </location>
</feature>
<evidence type="ECO:0000256" key="2">
    <source>
        <dbReference type="ARBA" id="ARBA00022771"/>
    </source>
</evidence>
<accession>A0A6A6J7C7</accession>
<evidence type="ECO:0000256" key="5">
    <source>
        <dbReference type="SAM" id="Coils"/>
    </source>
</evidence>
<dbReference type="GO" id="GO:0000795">
    <property type="term" value="C:synaptonemal complex"/>
    <property type="evidence" value="ECO:0007669"/>
    <property type="project" value="InterPro"/>
</dbReference>
<dbReference type="GO" id="GO:0007131">
    <property type="term" value="P:reciprocal meiotic recombination"/>
    <property type="evidence" value="ECO:0007669"/>
    <property type="project" value="InterPro"/>
</dbReference>
<gene>
    <name evidence="8" type="ORF">EI97DRAFT_407010</name>
</gene>
<dbReference type="Pfam" id="PF14634">
    <property type="entry name" value="zf-RING_5"/>
    <property type="match status" value="1"/>
</dbReference>
<feature type="region of interest" description="Disordered" evidence="6">
    <location>
        <begin position="312"/>
        <end position="348"/>
    </location>
</feature>
<evidence type="ECO:0000256" key="4">
    <source>
        <dbReference type="PROSITE-ProRule" id="PRU00175"/>
    </source>
</evidence>
<feature type="compositionally biased region" description="Gly residues" evidence="6">
    <location>
        <begin position="247"/>
        <end position="265"/>
    </location>
</feature>
<dbReference type="SUPFAM" id="SSF57850">
    <property type="entry name" value="RING/U-box"/>
    <property type="match status" value="1"/>
</dbReference>
<evidence type="ECO:0000259" key="7">
    <source>
        <dbReference type="PROSITE" id="PS50089"/>
    </source>
</evidence>
<feature type="compositionally biased region" description="Polar residues" evidence="6">
    <location>
        <begin position="279"/>
        <end position="293"/>
    </location>
</feature>
<organism evidence="8 9">
    <name type="scientific">Westerdykella ornata</name>
    <dbReference type="NCBI Taxonomy" id="318751"/>
    <lineage>
        <taxon>Eukaryota</taxon>
        <taxon>Fungi</taxon>
        <taxon>Dikarya</taxon>
        <taxon>Ascomycota</taxon>
        <taxon>Pezizomycotina</taxon>
        <taxon>Dothideomycetes</taxon>
        <taxon>Pleosporomycetidae</taxon>
        <taxon>Pleosporales</taxon>
        <taxon>Sporormiaceae</taxon>
        <taxon>Westerdykella</taxon>
    </lineage>
</organism>
<dbReference type="PANTHER" id="PTHR14305">
    <property type="entry name" value="E3 UBIQUITIN-PROTEIN LIGASE CCNB1IP1"/>
    <property type="match status" value="1"/>
</dbReference>
<dbReference type="PANTHER" id="PTHR14305:SF0">
    <property type="entry name" value="E3 UBIQUITIN-PROTEIN LIGASE CCNB1IP1"/>
    <property type="match status" value="1"/>
</dbReference>